<organism evidence="2 3">
    <name type="scientific">Blautia producta</name>
    <dbReference type="NCBI Taxonomy" id="33035"/>
    <lineage>
        <taxon>Bacteria</taxon>
        <taxon>Bacillati</taxon>
        <taxon>Bacillota</taxon>
        <taxon>Clostridia</taxon>
        <taxon>Lachnospirales</taxon>
        <taxon>Lachnospiraceae</taxon>
        <taxon>Blautia</taxon>
    </lineage>
</organism>
<gene>
    <name evidence="2" type="ORF">BLCOC_07250</name>
</gene>
<accession>A0ABZ0U8G4</accession>
<evidence type="ECO:0008006" key="4">
    <source>
        <dbReference type="Google" id="ProtNLM"/>
    </source>
</evidence>
<evidence type="ECO:0000256" key="1">
    <source>
        <dbReference type="SAM" id="Phobius"/>
    </source>
</evidence>
<proteinExistence type="predicted"/>
<evidence type="ECO:0000313" key="3">
    <source>
        <dbReference type="Proteomes" id="UP001325248"/>
    </source>
</evidence>
<keyword evidence="1" id="KW-1133">Transmembrane helix</keyword>
<feature type="transmembrane region" description="Helical" evidence="1">
    <location>
        <begin position="55"/>
        <end position="76"/>
    </location>
</feature>
<dbReference type="Proteomes" id="UP001325248">
    <property type="component" value="Chromosome"/>
</dbReference>
<protein>
    <recommendedName>
        <fullName evidence="4">FtsX-like permease family protein</fullName>
    </recommendedName>
</protein>
<sequence length="195" mass="22709">MKMKEKWNKGKDVFKSLNLKERVILIFLGLVVLICLVVAYKSTLGLIREIKETEMYVHICIILLVAYIFPILYPLVNETIDKNRNLKKVLVNKNKEELENFGFISVFYYISQILKSLASVIIVLFINQILLQIPELVEANVLAKSQVYWYFFKAVFWFSISIVPLGLVTSKAVILANVQFVKKYKLKSLYKKYSI</sequence>
<evidence type="ECO:0000313" key="2">
    <source>
        <dbReference type="EMBL" id="WPX72389.1"/>
    </source>
</evidence>
<feature type="transmembrane region" description="Helical" evidence="1">
    <location>
        <begin position="113"/>
        <end position="134"/>
    </location>
</feature>
<feature type="transmembrane region" description="Helical" evidence="1">
    <location>
        <begin position="154"/>
        <end position="178"/>
    </location>
</feature>
<keyword evidence="1" id="KW-0812">Transmembrane</keyword>
<keyword evidence="3" id="KW-1185">Reference proteome</keyword>
<keyword evidence="1" id="KW-0472">Membrane</keyword>
<reference evidence="2" key="1">
    <citation type="submission" date="2023-10" db="EMBL/GenBank/DDBJ databases">
        <title>Genome sequence of Blautia coccoides DSM 935.</title>
        <authorList>
            <person name="Boeer T."/>
            <person name="Bengelsdorf F.R."/>
            <person name="Daniel R."/>
            <person name="Poehlein A."/>
        </authorList>
    </citation>
    <scope>NUCLEOTIDE SEQUENCE [LARGE SCALE GENOMIC DNA]</scope>
    <source>
        <strain evidence="2">DSM 935</strain>
    </source>
</reference>
<dbReference type="EMBL" id="CP136422">
    <property type="protein sequence ID" value="WPX72389.1"/>
    <property type="molecule type" value="Genomic_DNA"/>
</dbReference>
<name>A0ABZ0U8G4_9FIRM</name>